<protein>
    <submittedName>
        <fullName evidence="2">Uncharacterized protein</fullName>
    </submittedName>
</protein>
<sequence>MADMPLLEPDPDALRPGTAREPAPDRVTDRSAGGTPEPLRSELTALLGADKVLWKISDLV</sequence>
<proteinExistence type="predicted"/>
<comment type="caution">
    <text evidence="2">The sequence shown here is derived from an EMBL/GenBank/DDBJ whole genome shotgun (WGS) entry which is preliminary data.</text>
</comment>
<accession>A0A6G3X788</accession>
<dbReference type="EMBL" id="JAAGMN010004730">
    <property type="protein sequence ID" value="NEE13581.1"/>
    <property type="molecule type" value="Genomic_DNA"/>
</dbReference>
<evidence type="ECO:0000313" key="2">
    <source>
        <dbReference type="EMBL" id="NEE13581.1"/>
    </source>
</evidence>
<evidence type="ECO:0000256" key="1">
    <source>
        <dbReference type="SAM" id="MobiDB-lite"/>
    </source>
</evidence>
<reference evidence="2" key="1">
    <citation type="submission" date="2020-01" db="EMBL/GenBank/DDBJ databases">
        <title>Insect and environment-associated Actinomycetes.</title>
        <authorList>
            <person name="Currrie C."/>
            <person name="Chevrette M."/>
            <person name="Carlson C."/>
            <person name="Stubbendieck R."/>
            <person name="Wendt-Pienkowski E."/>
        </authorList>
    </citation>
    <scope>NUCLEOTIDE SEQUENCE</scope>
    <source>
        <strain evidence="2">SID7499</strain>
    </source>
</reference>
<gene>
    <name evidence="2" type="ORF">G3M58_44885</name>
</gene>
<name>A0A6G3X788_9ACTN</name>
<organism evidence="2">
    <name type="scientific">Streptomyces sp. SID7499</name>
    <dbReference type="NCBI Taxonomy" id="2706086"/>
    <lineage>
        <taxon>Bacteria</taxon>
        <taxon>Bacillati</taxon>
        <taxon>Actinomycetota</taxon>
        <taxon>Actinomycetes</taxon>
        <taxon>Kitasatosporales</taxon>
        <taxon>Streptomycetaceae</taxon>
        <taxon>Streptomyces</taxon>
    </lineage>
</organism>
<dbReference type="AlphaFoldDB" id="A0A6G3X788"/>
<feature type="non-terminal residue" evidence="2">
    <location>
        <position position="60"/>
    </location>
</feature>
<feature type="region of interest" description="Disordered" evidence="1">
    <location>
        <begin position="1"/>
        <end position="39"/>
    </location>
</feature>